<evidence type="ECO:0000256" key="4">
    <source>
        <dbReference type="ARBA" id="ARBA00022989"/>
    </source>
</evidence>
<comment type="caution">
    <text evidence="8">The sequence shown here is derived from an EMBL/GenBank/DDBJ whole genome shotgun (WGS) entry which is preliminary data.</text>
</comment>
<evidence type="ECO:0000256" key="3">
    <source>
        <dbReference type="ARBA" id="ARBA00022692"/>
    </source>
</evidence>
<evidence type="ECO:0000313" key="9">
    <source>
        <dbReference type="Proteomes" id="UP000655225"/>
    </source>
</evidence>
<evidence type="ECO:0000256" key="6">
    <source>
        <dbReference type="SAM" id="Phobius"/>
    </source>
</evidence>
<organism evidence="8 9">
    <name type="scientific">Tetracentron sinense</name>
    <name type="common">Spur-leaf</name>
    <dbReference type="NCBI Taxonomy" id="13715"/>
    <lineage>
        <taxon>Eukaryota</taxon>
        <taxon>Viridiplantae</taxon>
        <taxon>Streptophyta</taxon>
        <taxon>Embryophyta</taxon>
        <taxon>Tracheophyta</taxon>
        <taxon>Spermatophyta</taxon>
        <taxon>Magnoliopsida</taxon>
        <taxon>Trochodendrales</taxon>
        <taxon>Trochodendraceae</taxon>
        <taxon>Tetracentron</taxon>
    </lineage>
</organism>
<feature type="domain" description="Transmembrane protein 135 N-terminal" evidence="7">
    <location>
        <begin position="312"/>
        <end position="432"/>
    </location>
</feature>
<comment type="similarity">
    <text evidence="2">Belongs to the TMEM135 family.</text>
</comment>
<dbReference type="GO" id="GO:0012505">
    <property type="term" value="C:endomembrane system"/>
    <property type="evidence" value="ECO:0007669"/>
    <property type="project" value="UniProtKB-SubCell"/>
</dbReference>
<dbReference type="OMA" id="FGHICKP"/>
<dbReference type="PANTHER" id="PTHR12459">
    <property type="entry name" value="TRANSMEMBRANE PROTEIN 135-RELATED"/>
    <property type="match status" value="1"/>
</dbReference>
<dbReference type="OrthoDB" id="291792at2759"/>
<evidence type="ECO:0000259" key="7">
    <source>
        <dbReference type="Pfam" id="PF15982"/>
    </source>
</evidence>
<reference evidence="8 9" key="1">
    <citation type="submission" date="2020-04" db="EMBL/GenBank/DDBJ databases">
        <title>Plant Genome Project.</title>
        <authorList>
            <person name="Zhang R.-G."/>
        </authorList>
    </citation>
    <scope>NUCLEOTIDE SEQUENCE [LARGE SCALE GENOMIC DNA]</scope>
    <source>
        <strain evidence="8">YNK0</strain>
        <tissue evidence="8">Leaf</tissue>
    </source>
</reference>
<keyword evidence="5 6" id="KW-0472">Membrane</keyword>
<feature type="transmembrane region" description="Helical" evidence="6">
    <location>
        <begin position="368"/>
        <end position="388"/>
    </location>
</feature>
<sequence length="499" mass="54932">MDPPGGETDASDGSCRCFSGENGGLHGEDRARSDELYCPHCLKSDRSSSSPCSIMDFDSRSENNLEKLWRIATAAAKGFAIGAGLKGGLAAFSIIAKLRRGGLSASVRKAGRVSNRESIIMAVKETLRYGLFLGTFAGTFASVDECIAALGGHQFECIGRTASWRALLAGAIAGPSMILTGPNMQHTSLAIYIFMRAAVLASRCGIKSERFGHICKPMTWSHGDIFLMCLSSSQILSAYILKQESLPQSYKSFLNKHGGKDSVILQGVKEIATSIPFTNLEGIEKYYKSTGVDIKLDPEMKIPCSIIHGHQSCAAHIVSFLLRAYKRALPVYLPVYLIPALIVHRQDLLKRSYTILGKGLFGTARSSLFLSVYCSSAWMWTCFLFRIFKRCNIPMVVMGTFPTGLALAIEKKSRRIEISLYCFARAIESFFTCMADTGMLPQSEKLKRADVVIFSLSTAIIMHCYAREREVFRSKYLNVLDWVFGVPPSISESPRQKDS</sequence>
<proteinExistence type="inferred from homology"/>
<evidence type="ECO:0000256" key="5">
    <source>
        <dbReference type="ARBA" id="ARBA00023136"/>
    </source>
</evidence>
<dbReference type="Proteomes" id="UP000655225">
    <property type="component" value="Unassembled WGS sequence"/>
</dbReference>
<evidence type="ECO:0000256" key="1">
    <source>
        <dbReference type="ARBA" id="ARBA00004127"/>
    </source>
</evidence>
<dbReference type="Pfam" id="PF15982">
    <property type="entry name" value="TMEM135_C_rich"/>
    <property type="match status" value="1"/>
</dbReference>
<comment type="subcellular location">
    <subcellularLocation>
        <location evidence="1">Endomembrane system</location>
        <topology evidence="1">Multi-pass membrane protein</topology>
    </subcellularLocation>
</comment>
<name>A0A834YD94_TETSI</name>
<dbReference type="AlphaFoldDB" id="A0A834YD94"/>
<evidence type="ECO:0000313" key="8">
    <source>
        <dbReference type="EMBL" id="KAF8377304.1"/>
    </source>
</evidence>
<dbReference type="InterPro" id="IPR031926">
    <property type="entry name" value="TMEM135_N"/>
</dbReference>
<evidence type="ECO:0000256" key="2">
    <source>
        <dbReference type="ARBA" id="ARBA00008924"/>
    </source>
</evidence>
<protein>
    <recommendedName>
        <fullName evidence="7">Transmembrane protein 135 N-terminal domain-containing protein</fullName>
    </recommendedName>
</protein>
<accession>A0A834YD94</accession>
<dbReference type="PANTHER" id="PTHR12459:SF15">
    <property type="entry name" value="TRANSMEMBRANE PROTEIN 135"/>
    <property type="match status" value="1"/>
</dbReference>
<dbReference type="InterPro" id="IPR026749">
    <property type="entry name" value="Tmem135"/>
</dbReference>
<keyword evidence="9" id="KW-1185">Reference proteome</keyword>
<dbReference type="EMBL" id="JABCRI010000024">
    <property type="protein sequence ID" value="KAF8377304.1"/>
    <property type="molecule type" value="Genomic_DNA"/>
</dbReference>
<keyword evidence="3 6" id="KW-0812">Transmembrane</keyword>
<gene>
    <name evidence="8" type="ORF">HHK36_030679</name>
</gene>
<keyword evidence="4 6" id="KW-1133">Transmembrane helix</keyword>